<dbReference type="PROSITE" id="PS01124">
    <property type="entry name" value="HTH_ARAC_FAMILY_2"/>
    <property type="match status" value="1"/>
</dbReference>
<evidence type="ECO:0000256" key="3">
    <source>
        <dbReference type="ARBA" id="ARBA00023163"/>
    </source>
</evidence>
<dbReference type="AlphaFoldDB" id="A0A2R5F2J4"/>
<comment type="caution">
    <text evidence="5">The sequence shown here is derived from an EMBL/GenBank/DDBJ whole genome shotgun (WGS) entry which is preliminary data.</text>
</comment>
<dbReference type="PANTHER" id="PTHR43280:SF28">
    <property type="entry name" value="HTH-TYPE TRANSCRIPTIONAL ACTIVATOR RHAS"/>
    <property type="match status" value="1"/>
</dbReference>
<name>A0A2R5F2J4_9BACL</name>
<organism evidence="5 6">
    <name type="scientific">Paenibacillus agaridevorans</name>
    <dbReference type="NCBI Taxonomy" id="171404"/>
    <lineage>
        <taxon>Bacteria</taxon>
        <taxon>Bacillati</taxon>
        <taxon>Bacillota</taxon>
        <taxon>Bacilli</taxon>
        <taxon>Bacillales</taxon>
        <taxon>Paenibacillaceae</taxon>
        <taxon>Paenibacillus</taxon>
    </lineage>
</organism>
<dbReference type="InterPro" id="IPR018062">
    <property type="entry name" value="HTH_AraC-typ_CS"/>
</dbReference>
<dbReference type="Gene3D" id="1.10.10.60">
    <property type="entry name" value="Homeodomain-like"/>
    <property type="match status" value="2"/>
</dbReference>
<evidence type="ECO:0000256" key="2">
    <source>
        <dbReference type="ARBA" id="ARBA00023125"/>
    </source>
</evidence>
<feature type="domain" description="HTH araC/xylS-type" evidence="4">
    <location>
        <begin position="189"/>
        <end position="287"/>
    </location>
</feature>
<keyword evidence="2" id="KW-0238">DNA-binding</keyword>
<gene>
    <name evidence="5" type="ORF">PAT3040_07264</name>
</gene>
<dbReference type="Pfam" id="PF12833">
    <property type="entry name" value="HTH_18"/>
    <property type="match status" value="1"/>
</dbReference>
<keyword evidence="3" id="KW-0804">Transcription</keyword>
<evidence type="ECO:0000259" key="4">
    <source>
        <dbReference type="PROSITE" id="PS01124"/>
    </source>
</evidence>
<dbReference type="InterPro" id="IPR020449">
    <property type="entry name" value="Tscrpt_reg_AraC-type_HTH"/>
</dbReference>
<evidence type="ECO:0000313" key="5">
    <source>
        <dbReference type="EMBL" id="GBG12389.1"/>
    </source>
</evidence>
<dbReference type="PROSITE" id="PS00041">
    <property type="entry name" value="HTH_ARAC_FAMILY_1"/>
    <property type="match status" value="1"/>
</dbReference>
<dbReference type="PRINTS" id="PR00032">
    <property type="entry name" value="HTHARAC"/>
</dbReference>
<dbReference type="SUPFAM" id="SSF51215">
    <property type="entry name" value="Regulatory protein AraC"/>
    <property type="match status" value="1"/>
</dbReference>
<dbReference type="RefSeq" id="WP_108996387.1">
    <property type="nucleotide sequence ID" value="NZ_BDQX01000458.1"/>
</dbReference>
<keyword evidence="6" id="KW-1185">Reference proteome</keyword>
<reference evidence="5 6" key="1">
    <citation type="submission" date="2017-08" db="EMBL/GenBank/DDBJ databases">
        <title>Substantial Increase in Enzyme Production by Combined Drug-Resistance Mutations in Paenibacillus agaridevorans.</title>
        <authorList>
            <person name="Tanaka Y."/>
            <person name="Funane K."/>
            <person name="Hosaka T."/>
            <person name="Shiwa Y."/>
            <person name="Fujita N."/>
            <person name="Miyazaki T."/>
            <person name="Yoshikawa H."/>
            <person name="Murakami K."/>
            <person name="Kasahara K."/>
            <person name="Inaoka T."/>
            <person name="Hiraga Y."/>
            <person name="Ochi K."/>
        </authorList>
    </citation>
    <scope>NUCLEOTIDE SEQUENCE [LARGE SCALE GENOMIC DNA]</scope>
    <source>
        <strain evidence="5 6">T-3040</strain>
    </source>
</reference>
<dbReference type="SMART" id="SM00342">
    <property type="entry name" value="HTH_ARAC"/>
    <property type="match status" value="1"/>
</dbReference>
<evidence type="ECO:0000313" key="6">
    <source>
        <dbReference type="Proteomes" id="UP000245202"/>
    </source>
</evidence>
<dbReference type="InterPro" id="IPR037923">
    <property type="entry name" value="HTH-like"/>
</dbReference>
<keyword evidence="1" id="KW-0805">Transcription regulation</keyword>
<dbReference type="EMBL" id="BDQX01000458">
    <property type="protein sequence ID" value="GBG12389.1"/>
    <property type="molecule type" value="Genomic_DNA"/>
</dbReference>
<dbReference type="Pfam" id="PF02311">
    <property type="entry name" value="AraC_binding"/>
    <property type="match status" value="1"/>
</dbReference>
<dbReference type="SUPFAM" id="SSF46689">
    <property type="entry name" value="Homeodomain-like"/>
    <property type="match status" value="2"/>
</dbReference>
<dbReference type="InterPro" id="IPR009057">
    <property type="entry name" value="Homeodomain-like_sf"/>
</dbReference>
<dbReference type="InterPro" id="IPR018060">
    <property type="entry name" value="HTH_AraC"/>
</dbReference>
<evidence type="ECO:0000256" key="1">
    <source>
        <dbReference type="ARBA" id="ARBA00023015"/>
    </source>
</evidence>
<dbReference type="GO" id="GO:0043565">
    <property type="term" value="F:sequence-specific DNA binding"/>
    <property type="evidence" value="ECO:0007669"/>
    <property type="project" value="InterPro"/>
</dbReference>
<dbReference type="InterPro" id="IPR003313">
    <property type="entry name" value="AraC-bd"/>
</dbReference>
<dbReference type="PANTHER" id="PTHR43280">
    <property type="entry name" value="ARAC-FAMILY TRANSCRIPTIONAL REGULATOR"/>
    <property type="match status" value="1"/>
</dbReference>
<dbReference type="GO" id="GO:0003700">
    <property type="term" value="F:DNA-binding transcription factor activity"/>
    <property type="evidence" value="ECO:0007669"/>
    <property type="project" value="InterPro"/>
</dbReference>
<protein>
    <submittedName>
        <fullName evidence="5">AraC family transcriptional regulator</fullName>
    </submittedName>
</protein>
<accession>A0A2R5F2J4</accession>
<proteinExistence type="predicted"/>
<dbReference type="Proteomes" id="UP000245202">
    <property type="component" value="Unassembled WGS sequence"/>
</dbReference>
<sequence>MEHHPLLNFYCNPFPGYIFSGRVVYGPDQKHPERIFSTFVAMFIEEGILYFTEGEQTFTLMPGQWFIQTPGIRHYGHRAAGIRTVFHFVHFLPQADWHIENDEMKRESVLSRTMQLDSGEGVRLPQYVMKLPMRGTYGLHSDWFELFHKLQQDVAPGKGVLHKQACFLELLERMIEPESIKEGSHASIQPALAYIRQHFSEPLTVSDLAARFHFSPDYLTRQIKKIAGATPASLIALYRINKAKQLLVHTSNSVQQIGLDSGYPDMAVFSRTFKKMTGLSPLKYRQVQWGKP</sequence>